<comment type="pathway">
    <text evidence="3 11">Cofactor biosynthesis; molybdopterin biosynthesis.</text>
</comment>
<comment type="similarity">
    <text evidence="4 11">Belongs to the MoeA family.</text>
</comment>
<feature type="domain" description="MoaB/Mog" evidence="12">
    <location>
        <begin position="173"/>
        <end position="310"/>
    </location>
</feature>
<dbReference type="SUPFAM" id="SSF63882">
    <property type="entry name" value="MoeA N-terminal region -like"/>
    <property type="match status" value="1"/>
</dbReference>
<dbReference type="OrthoDB" id="9804758at2"/>
<dbReference type="CDD" id="cd00887">
    <property type="entry name" value="MoeA"/>
    <property type="match status" value="1"/>
</dbReference>
<dbReference type="eggNOG" id="COG0303">
    <property type="taxonomic scope" value="Bacteria"/>
</dbReference>
<keyword evidence="8 11" id="KW-0460">Magnesium</keyword>
<dbReference type="NCBIfam" id="NF045515">
    <property type="entry name" value="Glp_gephyrin"/>
    <property type="match status" value="1"/>
</dbReference>
<keyword evidence="9 11" id="KW-0501">Molybdenum cofactor biosynthesis</keyword>
<dbReference type="EMBL" id="CP001661">
    <property type="protein sequence ID" value="ACT18124.1"/>
    <property type="molecule type" value="Genomic_DNA"/>
</dbReference>
<reference evidence="13" key="1">
    <citation type="submission" date="2009-07" db="EMBL/GenBank/DDBJ databases">
        <title>Complete sequence of Geobacter sp. M21.</title>
        <authorList>
            <consortium name="US DOE Joint Genome Institute"/>
            <person name="Lucas S."/>
            <person name="Copeland A."/>
            <person name="Lapidus A."/>
            <person name="Glavina del Rio T."/>
            <person name="Dalin E."/>
            <person name="Tice H."/>
            <person name="Bruce D."/>
            <person name="Goodwin L."/>
            <person name="Pitluck S."/>
            <person name="Saunders E."/>
            <person name="Brettin T."/>
            <person name="Detter J.C."/>
            <person name="Han C."/>
            <person name="Larimer F."/>
            <person name="Land M."/>
            <person name="Hauser L."/>
            <person name="Kyrpides N."/>
            <person name="Ovchinnikova G."/>
            <person name="Lovley D."/>
        </authorList>
    </citation>
    <scope>NUCLEOTIDE SEQUENCE [LARGE SCALE GENOMIC DNA]</scope>
    <source>
        <strain evidence="13">M21</strain>
    </source>
</reference>
<evidence type="ECO:0000256" key="2">
    <source>
        <dbReference type="ARBA" id="ARBA00002901"/>
    </source>
</evidence>
<evidence type="ECO:0000256" key="9">
    <source>
        <dbReference type="ARBA" id="ARBA00023150"/>
    </source>
</evidence>
<dbReference type="SUPFAM" id="SSF53218">
    <property type="entry name" value="Molybdenum cofactor biosynthesis proteins"/>
    <property type="match status" value="1"/>
</dbReference>
<dbReference type="PANTHER" id="PTHR10192">
    <property type="entry name" value="MOLYBDOPTERIN BIOSYNTHESIS PROTEIN"/>
    <property type="match status" value="1"/>
</dbReference>
<evidence type="ECO:0000256" key="7">
    <source>
        <dbReference type="ARBA" id="ARBA00022723"/>
    </source>
</evidence>
<dbReference type="HOGENOM" id="CLU_010186_7_0_7"/>
<sequence length="409" mass="43666">MISIEQAQRTVFEQIVPLETVTVPVAQGLNRISPDNHVAPWDIPAADNSAMDGFAFRYQSANPVELKIIGFLPAGEVINDPVAEGCAIRIMTGAPIPPGCDTVVPIEDAEVEGDLLRLKFPVKAGNHVRRRGEDIARGNVVIPAGSVLRPQEIGMLCAMGKTTLSLYRKARVAILATGDELLEPGSPPSPGKLINSNSYSLAAQVLDAGGDPIVLGIAADTLEDTCERIRAGLDADMLVITGGVSVGDRDYVKAAIERLGGEIQFWKVNMKPGKPLAFASLQGKPIFALPGNPVAAMVSFELFVRPSILKAMGHRRILRPVVNAILQERAANKGERPHLVRGIVSRRGGGYLVSTTGNQSSGRLSSLTLGNGLMKLAPESILEAGSEVEVVLLDRWFEQGDVEEGLVRQ</sequence>
<proteinExistence type="inferred from homology"/>
<dbReference type="STRING" id="443144.GM21_2072"/>
<organism evidence="13">
    <name type="scientific">Geobacter sp. (strain M21)</name>
    <dbReference type="NCBI Taxonomy" id="443144"/>
    <lineage>
        <taxon>Bacteria</taxon>
        <taxon>Pseudomonadati</taxon>
        <taxon>Thermodesulfobacteriota</taxon>
        <taxon>Desulfuromonadia</taxon>
        <taxon>Geobacterales</taxon>
        <taxon>Geobacteraceae</taxon>
        <taxon>Geobacter</taxon>
    </lineage>
</organism>
<dbReference type="SUPFAM" id="SSF63867">
    <property type="entry name" value="MoeA C-terminal domain-like"/>
    <property type="match status" value="1"/>
</dbReference>
<evidence type="ECO:0000256" key="8">
    <source>
        <dbReference type="ARBA" id="ARBA00022842"/>
    </source>
</evidence>
<evidence type="ECO:0000256" key="10">
    <source>
        <dbReference type="ARBA" id="ARBA00047317"/>
    </source>
</evidence>
<name>C6E929_GEOSM</name>
<comment type="function">
    <text evidence="2 11">Catalyzes the insertion of molybdate into adenylated molybdopterin with the concomitant release of AMP.</text>
</comment>
<dbReference type="GO" id="GO:0005829">
    <property type="term" value="C:cytosol"/>
    <property type="evidence" value="ECO:0007669"/>
    <property type="project" value="TreeGrafter"/>
</dbReference>
<dbReference type="Gene3D" id="3.90.105.10">
    <property type="entry name" value="Molybdopterin biosynthesis moea protein, domain 2"/>
    <property type="match status" value="1"/>
</dbReference>
<comment type="cofactor">
    <cofactor evidence="1 11">
        <name>Mg(2+)</name>
        <dbReference type="ChEBI" id="CHEBI:18420"/>
    </cofactor>
</comment>
<dbReference type="Gene3D" id="2.40.340.10">
    <property type="entry name" value="MoeA, C-terminal, domain IV"/>
    <property type="match status" value="1"/>
</dbReference>
<dbReference type="AlphaFoldDB" id="C6E929"/>
<evidence type="ECO:0000313" key="13">
    <source>
        <dbReference type="EMBL" id="ACT18124.1"/>
    </source>
</evidence>
<dbReference type="PROSITE" id="PS01079">
    <property type="entry name" value="MOCF_BIOSYNTHESIS_2"/>
    <property type="match status" value="1"/>
</dbReference>
<dbReference type="GO" id="GO:0046872">
    <property type="term" value="F:metal ion binding"/>
    <property type="evidence" value="ECO:0007669"/>
    <property type="project" value="UniProtKB-UniRule"/>
</dbReference>
<evidence type="ECO:0000256" key="6">
    <source>
        <dbReference type="ARBA" id="ARBA00022679"/>
    </source>
</evidence>
<dbReference type="InterPro" id="IPR036425">
    <property type="entry name" value="MoaB/Mog-like_dom_sf"/>
</dbReference>
<dbReference type="InterPro" id="IPR001453">
    <property type="entry name" value="MoaB/Mog_dom"/>
</dbReference>
<evidence type="ECO:0000256" key="1">
    <source>
        <dbReference type="ARBA" id="ARBA00001946"/>
    </source>
</evidence>
<dbReference type="InterPro" id="IPR008284">
    <property type="entry name" value="MoCF_biosynth_CS"/>
</dbReference>
<dbReference type="GO" id="GO:0061599">
    <property type="term" value="F:molybdopterin molybdotransferase activity"/>
    <property type="evidence" value="ECO:0007669"/>
    <property type="project" value="UniProtKB-UniRule"/>
</dbReference>
<dbReference type="Pfam" id="PF03454">
    <property type="entry name" value="MoeA_C"/>
    <property type="match status" value="1"/>
</dbReference>
<dbReference type="Gene3D" id="3.40.980.10">
    <property type="entry name" value="MoaB/Mog-like domain"/>
    <property type="match status" value="1"/>
</dbReference>
<dbReference type="PANTHER" id="PTHR10192:SF5">
    <property type="entry name" value="GEPHYRIN"/>
    <property type="match status" value="1"/>
</dbReference>
<comment type="catalytic activity">
    <reaction evidence="10">
        <text>adenylyl-molybdopterin + molybdate = Mo-molybdopterin + AMP + H(+)</text>
        <dbReference type="Rhea" id="RHEA:35047"/>
        <dbReference type="ChEBI" id="CHEBI:15378"/>
        <dbReference type="ChEBI" id="CHEBI:36264"/>
        <dbReference type="ChEBI" id="CHEBI:62727"/>
        <dbReference type="ChEBI" id="CHEBI:71302"/>
        <dbReference type="ChEBI" id="CHEBI:456215"/>
        <dbReference type="EC" id="2.10.1.1"/>
    </reaction>
</comment>
<dbReference type="InterPro" id="IPR036688">
    <property type="entry name" value="MoeA_C_domain_IV_sf"/>
</dbReference>
<evidence type="ECO:0000259" key="12">
    <source>
        <dbReference type="SMART" id="SM00852"/>
    </source>
</evidence>
<keyword evidence="6 11" id="KW-0808">Transferase</keyword>
<dbReference type="Pfam" id="PF00994">
    <property type="entry name" value="MoCF_biosynth"/>
    <property type="match status" value="1"/>
</dbReference>
<dbReference type="InterPro" id="IPR038987">
    <property type="entry name" value="MoeA-like"/>
</dbReference>
<dbReference type="FunFam" id="3.40.980.10:FF:000004">
    <property type="entry name" value="Molybdopterin molybdenumtransferase"/>
    <property type="match status" value="1"/>
</dbReference>
<dbReference type="NCBIfam" id="TIGR00177">
    <property type="entry name" value="molyb_syn"/>
    <property type="match status" value="1"/>
</dbReference>
<evidence type="ECO:0000256" key="11">
    <source>
        <dbReference type="RuleBase" id="RU365090"/>
    </source>
</evidence>
<dbReference type="GO" id="GO:0006777">
    <property type="term" value="P:Mo-molybdopterin cofactor biosynthetic process"/>
    <property type="evidence" value="ECO:0007669"/>
    <property type="project" value="UniProtKB-UniRule"/>
</dbReference>
<dbReference type="SMART" id="SM00852">
    <property type="entry name" value="MoCF_biosynth"/>
    <property type="match status" value="1"/>
</dbReference>
<keyword evidence="5 11" id="KW-0500">Molybdenum</keyword>
<dbReference type="InterPro" id="IPR005110">
    <property type="entry name" value="MoeA_linker/N"/>
</dbReference>
<accession>C6E929</accession>
<keyword evidence="7 11" id="KW-0479">Metal-binding</keyword>
<dbReference type="Gene3D" id="2.170.190.11">
    <property type="entry name" value="Molybdopterin biosynthesis moea protein, domain 3"/>
    <property type="match status" value="1"/>
</dbReference>
<dbReference type="InterPro" id="IPR036135">
    <property type="entry name" value="MoeA_linker/N_sf"/>
</dbReference>
<evidence type="ECO:0000256" key="3">
    <source>
        <dbReference type="ARBA" id="ARBA00005046"/>
    </source>
</evidence>
<evidence type="ECO:0000256" key="4">
    <source>
        <dbReference type="ARBA" id="ARBA00010763"/>
    </source>
</evidence>
<dbReference type="KEGG" id="gem:GM21_2072"/>
<dbReference type="EC" id="2.10.1.1" evidence="11"/>
<dbReference type="Pfam" id="PF03453">
    <property type="entry name" value="MoeA_N"/>
    <property type="match status" value="1"/>
</dbReference>
<dbReference type="UniPathway" id="UPA00344"/>
<protein>
    <recommendedName>
        <fullName evidence="11">Molybdopterin molybdenumtransferase</fullName>
        <ecNumber evidence="11">2.10.1.1</ecNumber>
    </recommendedName>
</protein>
<dbReference type="InterPro" id="IPR005111">
    <property type="entry name" value="MoeA_C_domain_IV"/>
</dbReference>
<gene>
    <name evidence="13" type="ordered locus">GM21_2072</name>
</gene>
<evidence type="ECO:0000256" key="5">
    <source>
        <dbReference type="ARBA" id="ARBA00022505"/>
    </source>
</evidence>